<dbReference type="OrthoDB" id="4447at2759"/>
<feature type="compositionally biased region" description="Basic and acidic residues" evidence="1">
    <location>
        <begin position="1"/>
        <end position="10"/>
    </location>
</feature>
<evidence type="ECO:0000256" key="1">
    <source>
        <dbReference type="SAM" id="MobiDB-lite"/>
    </source>
</evidence>
<dbReference type="InterPro" id="IPR015915">
    <property type="entry name" value="Kelch-typ_b-propeller"/>
</dbReference>
<evidence type="ECO:0000313" key="2">
    <source>
        <dbReference type="EMBL" id="GCA63117.1"/>
    </source>
</evidence>
<proteinExistence type="predicted"/>
<dbReference type="AlphaFoldDB" id="A0A391NN96"/>
<evidence type="ECO:0008006" key="4">
    <source>
        <dbReference type="Google" id="ProtNLM"/>
    </source>
</evidence>
<dbReference type="EMBL" id="BDIP01002352">
    <property type="protein sequence ID" value="GCA63117.1"/>
    <property type="molecule type" value="Genomic_DNA"/>
</dbReference>
<accession>A0A391NN96</accession>
<feature type="region of interest" description="Disordered" evidence="1">
    <location>
        <begin position="1"/>
        <end position="24"/>
    </location>
</feature>
<gene>
    <name evidence="2" type="ORF">KIPB_007958</name>
</gene>
<organism evidence="2 3">
    <name type="scientific">Kipferlia bialata</name>
    <dbReference type="NCBI Taxonomy" id="797122"/>
    <lineage>
        <taxon>Eukaryota</taxon>
        <taxon>Metamonada</taxon>
        <taxon>Carpediemonas-like organisms</taxon>
        <taxon>Kipferlia</taxon>
    </lineage>
</organism>
<comment type="caution">
    <text evidence="2">The sequence shown here is derived from an EMBL/GenBank/DDBJ whole genome shotgun (WGS) entry which is preliminary data.</text>
</comment>
<sequence>MTLSEGDGHHTVTTKRIAGPENPHGLHDIQVTRVADRVVAYGSQPWTGTRMSYWFMWVYSIATGEWEEIPHVDGESPTARSFPLLFGLGDDLVLTGGRDVDHTEDRPIASPGETWTWSVDTHRWTRQMDVPYILTSRTNGSAIGDTYHAYCVPSINNNASSHSTCKHLTYSHGRWEAEQDVWMGVAESLHRGWDQISSVSLSGHRQLLVIQNLPNYPRGRRRVTEYWLRDTVSLDVEPLLYPTHDGSRPPGGESELYRVALLINPTTLLVLHDGYKLVISIDPCMTSPECNSSMVGHSMWNRRTQELWELSDTDGWSDSDSGGDSRGSQRGEYHN</sequence>
<keyword evidence="3" id="KW-1185">Reference proteome</keyword>
<dbReference type="Proteomes" id="UP000265618">
    <property type="component" value="Unassembled WGS sequence"/>
</dbReference>
<name>A0A391NN96_9EUKA</name>
<dbReference type="SUPFAM" id="SSF117281">
    <property type="entry name" value="Kelch motif"/>
    <property type="match status" value="1"/>
</dbReference>
<evidence type="ECO:0000313" key="3">
    <source>
        <dbReference type="Proteomes" id="UP000265618"/>
    </source>
</evidence>
<feature type="region of interest" description="Disordered" evidence="1">
    <location>
        <begin position="312"/>
        <end position="335"/>
    </location>
</feature>
<dbReference type="Gene3D" id="2.120.10.80">
    <property type="entry name" value="Kelch-type beta propeller"/>
    <property type="match status" value="1"/>
</dbReference>
<protein>
    <recommendedName>
        <fullName evidence="4">Kelch-type beta propeller</fullName>
    </recommendedName>
</protein>
<reference evidence="2 3" key="1">
    <citation type="journal article" date="2018" name="PLoS ONE">
        <title>The draft genome of Kipferlia bialata reveals reductive genome evolution in fornicate parasites.</title>
        <authorList>
            <person name="Tanifuji G."/>
            <person name="Takabayashi S."/>
            <person name="Kume K."/>
            <person name="Takagi M."/>
            <person name="Nakayama T."/>
            <person name="Kamikawa R."/>
            <person name="Inagaki Y."/>
            <person name="Hashimoto T."/>
        </authorList>
    </citation>
    <scope>NUCLEOTIDE SEQUENCE [LARGE SCALE GENOMIC DNA]</scope>
    <source>
        <strain evidence="2">NY0173</strain>
    </source>
</reference>